<gene>
    <name evidence="2" type="ORF">HU200_037111</name>
</gene>
<organism evidence="2 3">
    <name type="scientific">Digitaria exilis</name>
    <dbReference type="NCBI Taxonomy" id="1010633"/>
    <lineage>
        <taxon>Eukaryota</taxon>
        <taxon>Viridiplantae</taxon>
        <taxon>Streptophyta</taxon>
        <taxon>Embryophyta</taxon>
        <taxon>Tracheophyta</taxon>
        <taxon>Spermatophyta</taxon>
        <taxon>Magnoliopsida</taxon>
        <taxon>Liliopsida</taxon>
        <taxon>Poales</taxon>
        <taxon>Poaceae</taxon>
        <taxon>PACMAD clade</taxon>
        <taxon>Panicoideae</taxon>
        <taxon>Panicodae</taxon>
        <taxon>Paniceae</taxon>
        <taxon>Anthephorinae</taxon>
        <taxon>Digitaria</taxon>
    </lineage>
</organism>
<sequence>MAPRPLTGHPTRRQHPFQSSLKLRPRLPVSAINAPPTPTLGADADANDVSSRPVHHSLLLLLRPLFHRHGRHAGK</sequence>
<evidence type="ECO:0000313" key="2">
    <source>
        <dbReference type="EMBL" id="KAF8696212.1"/>
    </source>
</evidence>
<proteinExistence type="predicted"/>
<comment type="caution">
    <text evidence="2">The sequence shown here is derived from an EMBL/GenBank/DDBJ whole genome shotgun (WGS) entry which is preliminary data.</text>
</comment>
<feature type="region of interest" description="Disordered" evidence="1">
    <location>
        <begin position="1"/>
        <end position="49"/>
    </location>
</feature>
<dbReference type="Proteomes" id="UP000636709">
    <property type="component" value="Unassembled WGS sequence"/>
</dbReference>
<keyword evidence="3" id="KW-1185">Reference proteome</keyword>
<evidence type="ECO:0000313" key="3">
    <source>
        <dbReference type="Proteomes" id="UP000636709"/>
    </source>
</evidence>
<accession>A0A835BFI3</accession>
<dbReference type="EMBL" id="JACEFO010001882">
    <property type="protein sequence ID" value="KAF8696212.1"/>
    <property type="molecule type" value="Genomic_DNA"/>
</dbReference>
<evidence type="ECO:0000256" key="1">
    <source>
        <dbReference type="SAM" id="MobiDB-lite"/>
    </source>
</evidence>
<dbReference type="AlphaFoldDB" id="A0A835BFI3"/>
<protein>
    <submittedName>
        <fullName evidence="2">Uncharacterized protein</fullName>
    </submittedName>
</protein>
<reference evidence="2" key="1">
    <citation type="submission" date="2020-07" db="EMBL/GenBank/DDBJ databases">
        <title>Genome sequence and genetic diversity analysis of an under-domesticated orphan crop, white fonio (Digitaria exilis).</title>
        <authorList>
            <person name="Bennetzen J.L."/>
            <person name="Chen S."/>
            <person name="Ma X."/>
            <person name="Wang X."/>
            <person name="Yssel A.E.J."/>
            <person name="Chaluvadi S.R."/>
            <person name="Johnson M."/>
            <person name="Gangashetty P."/>
            <person name="Hamidou F."/>
            <person name="Sanogo M.D."/>
            <person name="Zwaenepoel A."/>
            <person name="Wallace J."/>
            <person name="Van De Peer Y."/>
            <person name="Van Deynze A."/>
        </authorList>
    </citation>
    <scope>NUCLEOTIDE SEQUENCE</scope>
    <source>
        <tissue evidence="2">Leaves</tissue>
    </source>
</reference>
<name>A0A835BFI3_9POAL</name>